<dbReference type="InterPro" id="IPR050566">
    <property type="entry name" value="Deoxyribonucleoside_kinase"/>
</dbReference>
<dbReference type="SUPFAM" id="SSF52540">
    <property type="entry name" value="P-loop containing nucleoside triphosphate hydrolases"/>
    <property type="match status" value="1"/>
</dbReference>
<gene>
    <name evidence="2" type="ORF">GSPATT00019453001</name>
</gene>
<dbReference type="InterPro" id="IPR027417">
    <property type="entry name" value="P-loop_NTPase"/>
</dbReference>
<feature type="domain" description="Deoxynucleoside kinase" evidence="1">
    <location>
        <begin position="552"/>
        <end position="753"/>
    </location>
</feature>
<dbReference type="GO" id="GO:0019136">
    <property type="term" value="F:deoxynucleoside kinase activity"/>
    <property type="evidence" value="ECO:0000318"/>
    <property type="project" value="GO_Central"/>
</dbReference>
<dbReference type="InterPro" id="IPR031314">
    <property type="entry name" value="DNK_dom"/>
</dbReference>
<organism evidence="2 3">
    <name type="scientific">Paramecium tetraurelia</name>
    <dbReference type="NCBI Taxonomy" id="5888"/>
    <lineage>
        <taxon>Eukaryota</taxon>
        <taxon>Sar</taxon>
        <taxon>Alveolata</taxon>
        <taxon>Ciliophora</taxon>
        <taxon>Intramacronucleata</taxon>
        <taxon>Oligohymenophorea</taxon>
        <taxon>Peniculida</taxon>
        <taxon>Parameciidae</taxon>
        <taxon>Paramecium</taxon>
    </lineage>
</organism>
<evidence type="ECO:0000313" key="3">
    <source>
        <dbReference type="Proteomes" id="UP000000600"/>
    </source>
</evidence>
<dbReference type="PANTHER" id="PTHR10513:SF35">
    <property type="entry name" value="DEOXYADENOSINE KINASE"/>
    <property type="match status" value="1"/>
</dbReference>
<reference evidence="2 3" key="1">
    <citation type="journal article" date="2006" name="Nature">
        <title>Global trends of whole-genome duplications revealed by the ciliate Paramecium tetraurelia.</title>
        <authorList>
            <consortium name="Genoscope"/>
            <person name="Aury J.-M."/>
            <person name="Jaillon O."/>
            <person name="Duret L."/>
            <person name="Noel B."/>
            <person name="Jubin C."/>
            <person name="Porcel B.M."/>
            <person name="Segurens B."/>
            <person name="Daubin V."/>
            <person name="Anthouard V."/>
            <person name="Aiach N."/>
            <person name="Arnaiz O."/>
            <person name="Billaut A."/>
            <person name="Beisson J."/>
            <person name="Blanc I."/>
            <person name="Bouhouche K."/>
            <person name="Camara F."/>
            <person name="Duharcourt S."/>
            <person name="Guigo R."/>
            <person name="Gogendeau D."/>
            <person name="Katinka M."/>
            <person name="Keller A.-M."/>
            <person name="Kissmehl R."/>
            <person name="Klotz C."/>
            <person name="Koll F."/>
            <person name="Le Moue A."/>
            <person name="Lepere C."/>
            <person name="Malinsky S."/>
            <person name="Nowacki M."/>
            <person name="Nowak J.K."/>
            <person name="Plattner H."/>
            <person name="Poulain J."/>
            <person name="Ruiz F."/>
            <person name="Serrano V."/>
            <person name="Zagulski M."/>
            <person name="Dessen P."/>
            <person name="Betermier M."/>
            <person name="Weissenbach J."/>
            <person name="Scarpelli C."/>
            <person name="Schachter V."/>
            <person name="Sperling L."/>
            <person name="Meyer E."/>
            <person name="Cohen J."/>
            <person name="Wincker P."/>
        </authorList>
    </citation>
    <scope>NUCLEOTIDE SEQUENCE [LARGE SCALE GENOMIC DNA]</scope>
    <source>
        <strain evidence="2 3">Stock d4-2</strain>
    </source>
</reference>
<dbReference type="RefSeq" id="XP_001453132.1">
    <property type="nucleotide sequence ID" value="XM_001453095.2"/>
</dbReference>
<sequence>MLRQSLSKICRKTKLQRLGCCFSNYAQKNPAMKFDDEFRTTINQEGKLLPNSDHSFIADHDDKFGLQHIRDPAKILTHLKSVEFKYSLNDLIYFLRHLVHISEEHGLRSQIMNNYNFREFLNHIKKCLLTNQHDKFPLIGSYAYCLNKLDINDREMWRLLEYKILEDQYHTTFDESVFAAQGFCKLPLMYYGQSEETIQARIDKVYKKLERVIRITIWEVNPVHYHSIAMALAKVNRFDPQMFAKLEQHILTNLSLNYTTKMMIDILFCFAKGKQGSLEFYDSMQYVIFKGHMFNRNYFLQSLSELSYDGHLVARLLGIYKEAQDKYHEFQLHPDFQSKVHNLMVNKLTFYDLESLVTTMTLLPTFLKDDVKNIQNSLINRITQIPGQFQIQDIIKFYEFVEKNYDDIKNAPIQQMHFVEDNLYKYSDSVSMDDLIIVLQYLYERPKFILQPDKFINQVIKTFDQNINLMTAAQIDMLTSLFQPFLEFQQKQIGDSLNIKSTLKKLKDIQLIKQYYQKYLHQLYNYGYKIAQIQFYQCHLTIIKMKKKFIIISLEGNIGAGKSTLFEILKEEYPQAIFLMEPLEQWQKINGNSNLNILEKYYSDARQVGVYFLNLRLLIQINGLGQIIAIVLVFTERSIESARELFFQLCCNDGKISQIEFEIYEEFYQWLMNHYQQYLIDCVIYVNTPPEVCLERLIKRGRSEEACVPLDYLRKLHQRHEDWLSEKSNRFLTIKIDATLNYVQDQKVKESVRQLLLSEIQKLKELLN</sequence>
<dbReference type="STRING" id="5888.A0DRR8"/>
<keyword evidence="3" id="KW-1185">Reference proteome</keyword>
<evidence type="ECO:0000313" key="2">
    <source>
        <dbReference type="EMBL" id="CAK85735.1"/>
    </source>
</evidence>
<dbReference type="EMBL" id="CT868541">
    <property type="protein sequence ID" value="CAK85735.1"/>
    <property type="molecule type" value="Genomic_DNA"/>
</dbReference>
<dbReference type="Proteomes" id="UP000000600">
    <property type="component" value="Unassembled WGS sequence"/>
</dbReference>
<dbReference type="Gene3D" id="3.40.50.300">
    <property type="entry name" value="P-loop containing nucleotide triphosphate hydrolases"/>
    <property type="match status" value="1"/>
</dbReference>
<name>A0DRR8_PARTE</name>
<dbReference type="eggNOG" id="KOG4235">
    <property type="taxonomic scope" value="Eukaryota"/>
</dbReference>
<proteinExistence type="predicted"/>
<dbReference type="GeneID" id="5038917"/>
<protein>
    <recommendedName>
        <fullName evidence="1">Deoxynucleoside kinase domain-containing protein</fullName>
    </recommendedName>
</protein>
<dbReference type="OMA" id="VIRITIW"/>
<dbReference type="KEGG" id="ptm:GSPATT00019453001"/>
<dbReference type="CDD" id="cd01673">
    <property type="entry name" value="dNK"/>
    <property type="match status" value="1"/>
</dbReference>
<dbReference type="HOGENOM" id="CLU_363886_0_0_1"/>
<dbReference type="InParanoid" id="A0DRR8"/>
<dbReference type="AlphaFoldDB" id="A0DRR8"/>
<accession>A0DRR8</accession>
<dbReference type="Pfam" id="PF01712">
    <property type="entry name" value="dNK"/>
    <property type="match status" value="1"/>
</dbReference>
<dbReference type="PANTHER" id="PTHR10513">
    <property type="entry name" value="DEOXYNUCLEOSIDE KINASE"/>
    <property type="match status" value="1"/>
</dbReference>
<dbReference type="GO" id="GO:0005737">
    <property type="term" value="C:cytoplasm"/>
    <property type="evidence" value="ECO:0000318"/>
    <property type="project" value="GO_Central"/>
</dbReference>
<evidence type="ECO:0000259" key="1">
    <source>
        <dbReference type="Pfam" id="PF01712"/>
    </source>
</evidence>
<dbReference type="OrthoDB" id="286859at2759"/>